<keyword evidence="3" id="KW-0808">Transferase</keyword>
<dbReference type="RefSeq" id="WP_160407519.1">
    <property type="nucleotide sequence ID" value="NZ_WSES01000002.1"/>
</dbReference>
<keyword evidence="3" id="KW-0418">Kinase</keyword>
<proteinExistence type="predicted"/>
<name>A0A7X3FYB2_9BURK</name>
<organism evidence="3 4">
    <name type="scientific">Massilia cellulosiltytica</name>
    <dbReference type="NCBI Taxonomy" id="2683234"/>
    <lineage>
        <taxon>Bacteria</taxon>
        <taxon>Pseudomonadati</taxon>
        <taxon>Pseudomonadota</taxon>
        <taxon>Betaproteobacteria</taxon>
        <taxon>Burkholderiales</taxon>
        <taxon>Oxalobacteraceae</taxon>
        <taxon>Telluria group</taxon>
        <taxon>Massilia</taxon>
    </lineage>
</organism>
<dbReference type="Gene3D" id="1.10.286.20">
    <property type="match status" value="1"/>
</dbReference>
<evidence type="ECO:0000259" key="2">
    <source>
        <dbReference type="Pfam" id="PF14760"/>
    </source>
</evidence>
<reference evidence="3 4" key="1">
    <citation type="submission" date="2019-12" db="EMBL/GenBank/DDBJ databases">
        <authorList>
            <person name="Li C."/>
            <person name="Zhao J."/>
        </authorList>
    </citation>
    <scope>NUCLEOTIDE SEQUENCE [LARGE SCALE GENOMIC DNA]</scope>
    <source>
        <strain evidence="3 4">NEAU-DD11</strain>
    </source>
</reference>
<dbReference type="Pfam" id="PF01272">
    <property type="entry name" value="GreA_GreB"/>
    <property type="match status" value="1"/>
</dbReference>
<dbReference type="InterPro" id="IPR036953">
    <property type="entry name" value="GreA/GreB_C_sf"/>
</dbReference>
<dbReference type="PROSITE" id="PS00830">
    <property type="entry name" value="GREAB_2"/>
    <property type="match status" value="1"/>
</dbReference>
<evidence type="ECO:0000313" key="3">
    <source>
        <dbReference type="EMBL" id="MVW59307.1"/>
    </source>
</evidence>
<dbReference type="GO" id="GO:0006354">
    <property type="term" value="P:DNA-templated transcription elongation"/>
    <property type="evidence" value="ECO:0007669"/>
    <property type="project" value="TreeGrafter"/>
</dbReference>
<dbReference type="PANTHER" id="PTHR30437">
    <property type="entry name" value="TRANSCRIPTION ELONGATION FACTOR GREA"/>
    <property type="match status" value="1"/>
</dbReference>
<dbReference type="InterPro" id="IPR029462">
    <property type="entry name" value="Rnk_N"/>
</dbReference>
<dbReference type="GO" id="GO:0016301">
    <property type="term" value="F:kinase activity"/>
    <property type="evidence" value="ECO:0007669"/>
    <property type="project" value="UniProtKB-KW"/>
</dbReference>
<dbReference type="Gene3D" id="3.10.50.30">
    <property type="entry name" value="Transcription elongation factor, GreA/GreB, C-terminal domain"/>
    <property type="match status" value="1"/>
</dbReference>
<dbReference type="NCBIfam" id="NF004396">
    <property type="entry name" value="PRK05753.1"/>
    <property type="match status" value="1"/>
</dbReference>
<evidence type="ECO:0000259" key="1">
    <source>
        <dbReference type="Pfam" id="PF01272"/>
    </source>
</evidence>
<keyword evidence="4" id="KW-1185">Reference proteome</keyword>
<dbReference type="SUPFAM" id="SSF54534">
    <property type="entry name" value="FKBP-like"/>
    <property type="match status" value="1"/>
</dbReference>
<dbReference type="GO" id="GO:0070063">
    <property type="term" value="F:RNA polymerase binding"/>
    <property type="evidence" value="ECO:0007669"/>
    <property type="project" value="InterPro"/>
</dbReference>
<dbReference type="GO" id="GO:0003677">
    <property type="term" value="F:DNA binding"/>
    <property type="evidence" value="ECO:0007669"/>
    <property type="project" value="InterPro"/>
</dbReference>
<feature type="domain" description="Regulator of nucleoside diphosphate kinase N-terminal" evidence="2">
    <location>
        <begin position="3"/>
        <end position="43"/>
    </location>
</feature>
<feature type="domain" description="Transcription elongation factor GreA/GreB C-terminal" evidence="1">
    <location>
        <begin position="50"/>
        <end position="125"/>
    </location>
</feature>
<dbReference type="InterPro" id="IPR001437">
    <property type="entry name" value="Tscrpt_elong_fac_GreA/B_C"/>
</dbReference>
<comment type="caution">
    <text evidence="3">The sequence shown here is derived from an EMBL/GenBank/DDBJ whole genome shotgun (WGS) entry which is preliminary data.</text>
</comment>
<protein>
    <submittedName>
        <fullName evidence="3">Nucleoside diphosphate kinase regulator</fullName>
    </submittedName>
</protein>
<gene>
    <name evidence="3" type="ORF">GPY61_05140</name>
</gene>
<dbReference type="AlphaFoldDB" id="A0A7X3FYB2"/>
<dbReference type="InterPro" id="IPR018151">
    <property type="entry name" value="TF_GreA/GreB_CS"/>
</dbReference>
<sequence>MHPAITISTLDLDRIDLMLDRLPLAQAAARDALSDELARADVVAPWDMPPRVVTMRSTVRFRLDGKHGEWCKTLVYPKEIGEGDDTVSVLSPVGSALLGLAEGDCIEWTHPDGRTLGVEVVEVIYQPERAGHYHL</sequence>
<dbReference type="GO" id="GO:0032784">
    <property type="term" value="P:regulation of DNA-templated transcription elongation"/>
    <property type="evidence" value="ECO:0007669"/>
    <property type="project" value="InterPro"/>
</dbReference>
<dbReference type="EMBL" id="WSES01000002">
    <property type="protein sequence ID" value="MVW59307.1"/>
    <property type="molecule type" value="Genomic_DNA"/>
</dbReference>
<accession>A0A7X3FYB2</accession>
<dbReference type="InterPro" id="IPR023459">
    <property type="entry name" value="Tscrpt_elong_fac_GreA/B_fam"/>
</dbReference>
<dbReference type="PANTHER" id="PTHR30437:SF5">
    <property type="entry name" value="REGULATOR OF NUCLEOSIDE DIPHOSPHATE KINASE"/>
    <property type="match status" value="1"/>
</dbReference>
<dbReference type="Proteomes" id="UP000443353">
    <property type="component" value="Unassembled WGS sequence"/>
</dbReference>
<dbReference type="Pfam" id="PF14760">
    <property type="entry name" value="Rnk_N"/>
    <property type="match status" value="1"/>
</dbReference>
<evidence type="ECO:0000313" key="4">
    <source>
        <dbReference type="Proteomes" id="UP000443353"/>
    </source>
</evidence>